<dbReference type="InterPro" id="IPR026444">
    <property type="entry name" value="Secre_tail"/>
</dbReference>
<dbReference type="Proteomes" id="UP000320643">
    <property type="component" value="Unassembled WGS sequence"/>
</dbReference>
<dbReference type="GO" id="GO:0008237">
    <property type="term" value="F:metallopeptidase activity"/>
    <property type="evidence" value="ECO:0007669"/>
    <property type="project" value="UniProtKB-KW"/>
</dbReference>
<dbReference type="PANTHER" id="PTHR47466">
    <property type="match status" value="1"/>
</dbReference>
<dbReference type="NCBIfam" id="TIGR04183">
    <property type="entry name" value="Por_Secre_tail"/>
    <property type="match status" value="1"/>
</dbReference>
<dbReference type="OrthoDB" id="6278496at2"/>
<reference evidence="12 13" key="1">
    <citation type="submission" date="2019-07" db="EMBL/GenBank/DDBJ databases">
        <title>Flavobacterium sp. nov., isolated from glacier ice.</title>
        <authorList>
            <person name="Liu Q."/>
            <person name="Xin Y.-H."/>
        </authorList>
    </citation>
    <scope>NUCLEOTIDE SEQUENCE [LARGE SCALE GENOMIC DNA]</scope>
    <source>
        <strain evidence="12 13">ZT4R6</strain>
    </source>
</reference>
<keyword evidence="3" id="KW-0479">Metal-binding</keyword>
<dbReference type="GO" id="GO:0046872">
    <property type="term" value="F:metal ion binding"/>
    <property type="evidence" value="ECO:0007669"/>
    <property type="project" value="UniProtKB-KW"/>
</dbReference>
<dbReference type="AlphaFoldDB" id="A0A552UUI7"/>
<dbReference type="CDD" id="cd04275">
    <property type="entry name" value="ZnMc_pappalysin_like"/>
    <property type="match status" value="1"/>
</dbReference>
<evidence type="ECO:0000256" key="8">
    <source>
        <dbReference type="ARBA" id="ARBA00023157"/>
    </source>
</evidence>
<keyword evidence="2" id="KW-0645">Protease</keyword>
<dbReference type="Gene3D" id="3.40.390.10">
    <property type="entry name" value="Collagenase (Catalytic Domain)"/>
    <property type="match status" value="1"/>
</dbReference>
<keyword evidence="13" id="KW-1185">Reference proteome</keyword>
<keyword evidence="7" id="KW-0482">Metalloprotease</keyword>
<dbReference type="InterPro" id="IPR008754">
    <property type="entry name" value="Peptidase_M43"/>
</dbReference>
<keyword evidence="4 9" id="KW-0732">Signal</keyword>
<evidence type="ECO:0000256" key="3">
    <source>
        <dbReference type="ARBA" id="ARBA00022723"/>
    </source>
</evidence>
<evidence type="ECO:0000256" key="6">
    <source>
        <dbReference type="ARBA" id="ARBA00022833"/>
    </source>
</evidence>
<evidence type="ECO:0000256" key="7">
    <source>
        <dbReference type="ARBA" id="ARBA00023049"/>
    </source>
</evidence>
<dbReference type="InterPro" id="IPR024079">
    <property type="entry name" value="MetalloPept_cat_dom_sf"/>
</dbReference>
<feature type="chain" id="PRO_5021860496" evidence="9">
    <location>
        <begin position="26"/>
        <end position="463"/>
    </location>
</feature>
<evidence type="ECO:0000259" key="11">
    <source>
        <dbReference type="Pfam" id="PF18962"/>
    </source>
</evidence>
<gene>
    <name evidence="12" type="ORF">FMM05_19600</name>
</gene>
<evidence type="ECO:0000256" key="5">
    <source>
        <dbReference type="ARBA" id="ARBA00022801"/>
    </source>
</evidence>
<dbReference type="GO" id="GO:0006508">
    <property type="term" value="P:proteolysis"/>
    <property type="evidence" value="ECO:0007669"/>
    <property type="project" value="UniProtKB-KW"/>
</dbReference>
<feature type="domain" description="Peptidase M43 pregnancy-associated plasma-A" evidence="10">
    <location>
        <begin position="265"/>
        <end position="358"/>
    </location>
</feature>
<dbReference type="SUPFAM" id="SSF55486">
    <property type="entry name" value="Metalloproteases ('zincins'), catalytic domain"/>
    <property type="match status" value="1"/>
</dbReference>
<dbReference type="RefSeq" id="WP_143375123.1">
    <property type="nucleotide sequence ID" value="NZ_VJVZ01000017.1"/>
</dbReference>
<keyword evidence="6" id="KW-0862">Zinc</keyword>
<comment type="similarity">
    <text evidence="1">Belongs to the peptidase M43B family.</text>
</comment>
<evidence type="ECO:0000313" key="12">
    <source>
        <dbReference type="EMBL" id="TRW21867.1"/>
    </source>
</evidence>
<keyword evidence="8" id="KW-1015">Disulfide bond</keyword>
<feature type="signal peptide" evidence="9">
    <location>
        <begin position="1"/>
        <end position="25"/>
    </location>
</feature>
<evidence type="ECO:0000256" key="1">
    <source>
        <dbReference type="ARBA" id="ARBA00008721"/>
    </source>
</evidence>
<evidence type="ECO:0000256" key="9">
    <source>
        <dbReference type="SAM" id="SignalP"/>
    </source>
</evidence>
<organism evidence="12 13">
    <name type="scientific">Flavobacterium zepuense</name>
    <dbReference type="NCBI Taxonomy" id="2593302"/>
    <lineage>
        <taxon>Bacteria</taxon>
        <taxon>Pseudomonadati</taxon>
        <taxon>Bacteroidota</taxon>
        <taxon>Flavobacteriia</taxon>
        <taxon>Flavobacteriales</taxon>
        <taxon>Flavobacteriaceae</taxon>
        <taxon>Flavobacterium</taxon>
    </lineage>
</organism>
<proteinExistence type="inferred from homology"/>
<evidence type="ECO:0000256" key="2">
    <source>
        <dbReference type="ARBA" id="ARBA00022670"/>
    </source>
</evidence>
<name>A0A552UUI7_9FLAO</name>
<evidence type="ECO:0000313" key="13">
    <source>
        <dbReference type="Proteomes" id="UP000320643"/>
    </source>
</evidence>
<dbReference type="EMBL" id="VJVZ01000017">
    <property type="protein sequence ID" value="TRW21867.1"/>
    <property type="molecule type" value="Genomic_DNA"/>
</dbReference>
<protein>
    <submittedName>
        <fullName evidence="12">T9SS type A sorting domain-containing protein</fullName>
    </submittedName>
</protein>
<feature type="domain" description="Secretion system C-terminal sorting" evidence="11">
    <location>
        <begin position="390"/>
        <end position="461"/>
    </location>
</feature>
<keyword evidence="5" id="KW-0378">Hydrolase</keyword>
<dbReference type="PANTHER" id="PTHR47466:SF1">
    <property type="entry name" value="METALLOPROTEASE MEP1 (AFU_ORTHOLOGUE AFUA_1G07730)-RELATED"/>
    <property type="match status" value="1"/>
</dbReference>
<comment type="caution">
    <text evidence="12">The sequence shown here is derived from an EMBL/GenBank/DDBJ whole genome shotgun (WGS) entry which is preliminary data.</text>
</comment>
<evidence type="ECO:0000259" key="10">
    <source>
        <dbReference type="Pfam" id="PF05572"/>
    </source>
</evidence>
<dbReference type="Pfam" id="PF18962">
    <property type="entry name" value="Por_Secre_tail"/>
    <property type="match status" value="1"/>
</dbReference>
<evidence type="ECO:0000256" key="4">
    <source>
        <dbReference type="ARBA" id="ARBA00022729"/>
    </source>
</evidence>
<dbReference type="Pfam" id="PF05572">
    <property type="entry name" value="Peptidase_M43"/>
    <property type="match status" value="1"/>
</dbReference>
<accession>A0A552UUI7</accession>
<sequence>MKKTINTKTTLLAVLFALGAMQSYAQTGPKKFRSINPENGHVRCATVEYQEYLKEKNPALVQDKEAFEAILATKIAEAKAAKMQSPNDANAVFTIPVVVHVIHNGNAVGNDENIADAQVISQITVLNQDYRRMEGTPGDNDFEVGADTEIEFCLAKVKPDGTAFNGIDRVDMGNATWDTFAAIDDNLKPATQWDPEQYFNIWVVKFGGELEEDYGLLGYAQFPDLSGLGGLDTFGGNASSDGVVIGYRYFGSSTLYPGGNYFAPYNKGRTTTHEVAHALGLRHINGDNTSCTTNASDSQKDYCPDTPATSDYNYTCNAVDTCPTAAGADMIENYMDYTNDACMNVFTQNQKTRMKTVLQNSPRRSTLGTSTVCEEVAGAEEFKLLNGINLYPNPTQTVLNIAVDNNELPDSFVIYNSLGQTISTVKVNGSANLVVNTSAYSNGVYFIKVDKGNASKTLKFIKN</sequence>